<organism evidence="2 3">
    <name type="scientific">Sulfitobacter delicatus</name>
    <dbReference type="NCBI Taxonomy" id="218672"/>
    <lineage>
        <taxon>Bacteria</taxon>
        <taxon>Pseudomonadati</taxon>
        <taxon>Pseudomonadota</taxon>
        <taxon>Alphaproteobacteria</taxon>
        <taxon>Rhodobacterales</taxon>
        <taxon>Roseobacteraceae</taxon>
        <taxon>Sulfitobacter</taxon>
    </lineage>
</organism>
<dbReference type="AlphaFoldDB" id="A0A1G7P1G3"/>
<gene>
    <name evidence="2" type="ORF">SAMN04489759_103181</name>
</gene>
<feature type="compositionally biased region" description="Basic and acidic residues" evidence="1">
    <location>
        <begin position="43"/>
        <end position="69"/>
    </location>
</feature>
<feature type="compositionally biased region" description="Basic and acidic residues" evidence="1">
    <location>
        <begin position="1"/>
        <end position="28"/>
    </location>
</feature>
<name>A0A1G7P1G3_9RHOB</name>
<protein>
    <submittedName>
        <fullName evidence="2">Uncharacterized protein</fullName>
    </submittedName>
</protein>
<evidence type="ECO:0000313" key="3">
    <source>
        <dbReference type="Proteomes" id="UP000199399"/>
    </source>
</evidence>
<dbReference type="EMBL" id="FNBP01000003">
    <property type="protein sequence ID" value="SDF79459.1"/>
    <property type="molecule type" value="Genomic_DNA"/>
</dbReference>
<dbReference type="RefSeq" id="WP_093740707.1">
    <property type="nucleotide sequence ID" value="NZ_FNBP01000003.1"/>
</dbReference>
<feature type="region of interest" description="Disordered" evidence="1">
    <location>
        <begin position="1"/>
        <end position="69"/>
    </location>
</feature>
<accession>A0A1G7P1G3</accession>
<reference evidence="3" key="1">
    <citation type="submission" date="2016-10" db="EMBL/GenBank/DDBJ databases">
        <authorList>
            <person name="Varghese N."/>
            <person name="Submissions S."/>
        </authorList>
    </citation>
    <scope>NUCLEOTIDE SEQUENCE [LARGE SCALE GENOMIC DNA]</scope>
    <source>
        <strain evidence="3">DSM 16477</strain>
    </source>
</reference>
<dbReference type="STRING" id="218672.SAMN04489759_103181"/>
<evidence type="ECO:0000256" key="1">
    <source>
        <dbReference type="SAM" id="MobiDB-lite"/>
    </source>
</evidence>
<keyword evidence="3" id="KW-1185">Reference proteome</keyword>
<proteinExistence type="predicted"/>
<sequence>MAERKRSNDGTQETEKFVTDTETPDHGGRAGGDLQKDVGTQDAMRRAEKGEDGVTRVTGEDKRNHGEPS</sequence>
<evidence type="ECO:0000313" key="2">
    <source>
        <dbReference type="EMBL" id="SDF79459.1"/>
    </source>
</evidence>
<dbReference type="Proteomes" id="UP000199399">
    <property type="component" value="Unassembled WGS sequence"/>
</dbReference>
<dbReference type="OrthoDB" id="7868955at2"/>